<evidence type="ECO:0000313" key="3">
    <source>
        <dbReference type="Proteomes" id="UP000283616"/>
    </source>
</evidence>
<feature type="chain" id="PRO_5019177821" evidence="1">
    <location>
        <begin position="23"/>
        <end position="188"/>
    </location>
</feature>
<name>A0A415LUK6_BACT4</name>
<proteinExistence type="predicted"/>
<protein>
    <submittedName>
        <fullName evidence="2">Uncharacterized protein</fullName>
    </submittedName>
</protein>
<reference evidence="2 3" key="1">
    <citation type="submission" date="2018-08" db="EMBL/GenBank/DDBJ databases">
        <title>A genome reference for cultivated species of the human gut microbiota.</title>
        <authorList>
            <person name="Zou Y."/>
            <person name="Xue W."/>
            <person name="Luo G."/>
        </authorList>
    </citation>
    <scope>NUCLEOTIDE SEQUENCE [LARGE SCALE GENOMIC DNA]</scope>
    <source>
        <strain evidence="2 3">AF37-12</strain>
    </source>
</reference>
<sequence length="188" mass="20220">MTMRNVLFLFLISISFLGTVSAQSTDNDSLQSTKLGKWKKPAPTKIAEVDAYIDACAGAYQEAMDIRKQYAGIDTLTLNVGEVMAIAGNDAEVIKMKKAEYEALLDRIKAQENTFTKLPEMAEAAVKAIPVGLKAISATKAITSTKNALQLTVEENMALLKAVTKQITTLSASPVVEPSEDATPAHVE</sequence>
<organism evidence="2 3">
    <name type="scientific">Bacteroides thetaiotaomicron</name>
    <dbReference type="NCBI Taxonomy" id="818"/>
    <lineage>
        <taxon>Bacteria</taxon>
        <taxon>Pseudomonadati</taxon>
        <taxon>Bacteroidota</taxon>
        <taxon>Bacteroidia</taxon>
        <taxon>Bacteroidales</taxon>
        <taxon>Bacteroidaceae</taxon>
        <taxon>Bacteroides</taxon>
    </lineage>
</organism>
<evidence type="ECO:0000256" key="1">
    <source>
        <dbReference type="SAM" id="SignalP"/>
    </source>
</evidence>
<keyword evidence="1" id="KW-0732">Signal</keyword>
<dbReference type="AlphaFoldDB" id="A0A415LUK6"/>
<dbReference type="Proteomes" id="UP000283616">
    <property type="component" value="Unassembled WGS sequence"/>
</dbReference>
<comment type="caution">
    <text evidence="2">The sequence shown here is derived from an EMBL/GenBank/DDBJ whole genome shotgun (WGS) entry which is preliminary data.</text>
</comment>
<feature type="signal peptide" evidence="1">
    <location>
        <begin position="1"/>
        <end position="22"/>
    </location>
</feature>
<dbReference type="EMBL" id="QROV01000038">
    <property type="protein sequence ID" value="RHL53341.1"/>
    <property type="molecule type" value="Genomic_DNA"/>
</dbReference>
<accession>A0A415LUK6</accession>
<gene>
    <name evidence="2" type="ORF">DW011_22865</name>
</gene>
<evidence type="ECO:0000313" key="2">
    <source>
        <dbReference type="EMBL" id="RHL53341.1"/>
    </source>
</evidence>